<feature type="domain" description="ERAP1-like C-terminal" evidence="12">
    <location>
        <begin position="351"/>
        <end position="672"/>
    </location>
</feature>
<dbReference type="OrthoDB" id="275509at2759"/>
<dbReference type="AlphaFoldDB" id="A0A8E0S2H8"/>
<evidence type="ECO:0000256" key="4">
    <source>
        <dbReference type="ARBA" id="ARBA00022723"/>
    </source>
</evidence>
<evidence type="ECO:0000313" key="14">
    <source>
        <dbReference type="Proteomes" id="UP000728185"/>
    </source>
</evidence>
<keyword evidence="14" id="KW-1185">Reference proteome</keyword>
<dbReference type="GO" id="GO:0042277">
    <property type="term" value="F:peptide binding"/>
    <property type="evidence" value="ECO:0007669"/>
    <property type="project" value="TreeGrafter"/>
</dbReference>
<dbReference type="InterPro" id="IPR014782">
    <property type="entry name" value="Peptidase_M1_dom"/>
</dbReference>
<dbReference type="Pfam" id="PF11838">
    <property type="entry name" value="ERAP1_C"/>
    <property type="match status" value="1"/>
</dbReference>
<evidence type="ECO:0000256" key="7">
    <source>
        <dbReference type="ARBA" id="ARBA00023049"/>
    </source>
</evidence>
<evidence type="ECO:0000256" key="2">
    <source>
        <dbReference type="ARBA" id="ARBA00022438"/>
    </source>
</evidence>
<dbReference type="PANTHER" id="PTHR11533:SF174">
    <property type="entry name" value="PUROMYCIN-SENSITIVE AMINOPEPTIDASE-RELATED"/>
    <property type="match status" value="1"/>
</dbReference>
<dbReference type="InterPro" id="IPR027268">
    <property type="entry name" value="Peptidase_M4/M1_CTD_sf"/>
</dbReference>
<keyword evidence="4 9" id="KW-0479">Metal-binding</keyword>
<dbReference type="Gene3D" id="2.60.40.1910">
    <property type="match status" value="1"/>
</dbReference>
<reference evidence="13" key="1">
    <citation type="submission" date="2019-05" db="EMBL/GenBank/DDBJ databases">
        <title>Annotation for the trematode Fasciolopsis buski.</title>
        <authorList>
            <person name="Choi Y.-J."/>
        </authorList>
    </citation>
    <scope>NUCLEOTIDE SEQUENCE</scope>
    <source>
        <strain evidence="13">HT</strain>
        <tissue evidence="13">Whole worm</tissue>
    </source>
</reference>
<feature type="active site" description="Proton acceptor" evidence="8">
    <location>
        <position position="116"/>
    </location>
</feature>
<evidence type="ECO:0000256" key="10">
    <source>
        <dbReference type="PIRSR" id="PIRSR634016-4"/>
    </source>
</evidence>
<evidence type="ECO:0000313" key="13">
    <source>
        <dbReference type="EMBL" id="KAA0197360.1"/>
    </source>
</evidence>
<dbReference type="SUPFAM" id="SSF55486">
    <property type="entry name" value="Metalloproteases ('zincins'), catalytic domain"/>
    <property type="match status" value="1"/>
</dbReference>
<evidence type="ECO:0000256" key="1">
    <source>
        <dbReference type="ARBA" id="ARBA00010136"/>
    </source>
</evidence>
<dbReference type="PRINTS" id="PR00756">
    <property type="entry name" value="ALADIPTASE"/>
</dbReference>
<proteinExistence type="inferred from homology"/>
<dbReference type="InterPro" id="IPR001930">
    <property type="entry name" value="Peptidase_M1"/>
</dbReference>
<sequence>MSSYLVAFAVGELEYVEARDSNNVLVRVYSRPGFASQRGQGQFALETACRSLPFFGDYFGIQYPLPKLDLLAVPDFAGGAMENWGLVTFRERSLLADKETASVSSKEGIALTVSHELAHMWFGNLVTMRWWTDLWLKEGFATWIEYLCVNHCYPEMDIWTHFTYGELACALRLDALTNSHPIEVEVSSPDEIDEIFDTISYSKGSSLIHMIHAFLGDKAFRAGLCTYLAKHAYGNATTEDLWTALGTASGVDVAAIMRPWTQRAGFPVITVQPLSIQDGRLSIQLKQEQYRLPSTNTTSAKNSQVWPVPVVFCCWSNDNKNHTVHKHVLHSAEETVHIPIPWHASSLEDCLVKINTDATGFYHVRYPENQMPRLIAHMKTSKWSTPSRFAFINDGFALAKAGMINISDWLPLLPKILEGEESYAIWRCVLVDGLATYVRRLVQEGDISEGKYHAFLRQITCPVLAKMDFLTGKQSSSTMALTHDTNLLRSLLVMTAGAEAGDADVIEEAKRRYNAHKSGHSVLPSDLRAAIFCTVVRYGPPEVVDELMQAYRVSKCLEERAHILSALGGAHTARPANITSTTGSAVAGCLGDPNDVSSLSQLDQVVSFCLDPNGPVRDQDRIHGLSVCASWSSSARQATWRAIKADWIRLSEVYHGQFLLAHLIKNFFETHSVSCPRAVKQALETMETNHLLLQRDTLRISKALTDLASGSA</sequence>
<gene>
    <name evidence="13" type="ORF">FBUS_07252</name>
</gene>
<evidence type="ECO:0000259" key="12">
    <source>
        <dbReference type="Pfam" id="PF11838"/>
    </source>
</evidence>
<dbReference type="GO" id="GO:0043171">
    <property type="term" value="P:peptide catabolic process"/>
    <property type="evidence" value="ECO:0007669"/>
    <property type="project" value="TreeGrafter"/>
</dbReference>
<dbReference type="FunFam" id="1.10.390.10:FF:000001">
    <property type="entry name" value="Aminopeptidase"/>
    <property type="match status" value="1"/>
</dbReference>
<dbReference type="GO" id="GO:0016020">
    <property type="term" value="C:membrane"/>
    <property type="evidence" value="ECO:0007669"/>
    <property type="project" value="TreeGrafter"/>
</dbReference>
<name>A0A8E0S2H8_9TREM</name>
<dbReference type="EMBL" id="LUCM01002432">
    <property type="protein sequence ID" value="KAA0197360.1"/>
    <property type="molecule type" value="Genomic_DNA"/>
</dbReference>
<evidence type="ECO:0000256" key="3">
    <source>
        <dbReference type="ARBA" id="ARBA00022670"/>
    </source>
</evidence>
<keyword evidence="3" id="KW-0645">Protease</keyword>
<dbReference type="GO" id="GO:0005737">
    <property type="term" value="C:cytoplasm"/>
    <property type="evidence" value="ECO:0007669"/>
    <property type="project" value="TreeGrafter"/>
</dbReference>
<dbReference type="InterPro" id="IPR024571">
    <property type="entry name" value="ERAP1-like_C_dom"/>
</dbReference>
<dbReference type="GO" id="GO:0006508">
    <property type="term" value="P:proteolysis"/>
    <property type="evidence" value="ECO:0007669"/>
    <property type="project" value="UniProtKB-KW"/>
</dbReference>
<keyword evidence="6 9" id="KW-0862">Zinc</keyword>
<comment type="similarity">
    <text evidence="1">Belongs to the peptidase M1 family.</text>
</comment>
<dbReference type="Proteomes" id="UP000728185">
    <property type="component" value="Unassembled WGS sequence"/>
</dbReference>
<dbReference type="GO" id="GO:0070006">
    <property type="term" value="F:metalloaminopeptidase activity"/>
    <property type="evidence" value="ECO:0007669"/>
    <property type="project" value="TreeGrafter"/>
</dbReference>
<dbReference type="Pfam" id="PF01433">
    <property type="entry name" value="Peptidase_M1"/>
    <property type="match status" value="1"/>
</dbReference>
<comment type="cofactor">
    <cofactor evidence="9">
        <name>Zn(2+)</name>
        <dbReference type="ChEBI" id="CHEBI:29105"/>
    </cofactor>
    <text evidence="9">Binds 1 zinc ion per subunit.</text>
</comment>
<accession>A0A8E0S2H8</accession>
<dbReference type="InterPro" id="IPR034016">
    <property type="entry name" value="M1_APN-typ"/>
</dbReference>
<evidence type="ECO:0000256" key="9">
    <source>
        <dbReference type="PIRSR" id="PIRSR634016-3"/>
    </source>
</evidence>
<dbReference type="GO" id="GO:0005615">
    <property type="term" value="C:extracellular space"/>
    <property type="evidence" value="ECO:0007669"/>
    <property type="project" value="TreeGrafter"/>
</dbReference>
<evidence type="ECO:0000256" key="8">
    <source>
        <dbReference type="PIRSR" id="PIRSR634016-1"/>
    </source>
</evidence>
<protein>
    <submittedName>
        <fullName evidence="13">Puromycin-sensitive aminopeptidase</fullName>
    </submittedName>
</protein>
<evidence type="ECO:0000259" key="11">
    <source>
        <dbReference type="Pfam" id="PF01433"/>
    </source>
</evidence>
<dbReference type="InterPro" id="IPR050344">
    <property type="entry name" value="Peptidase_M1_aminopeptidases"/>
</dbReference>
<dbReference type="CDD" id="cd09601">
    <property type="entry name" value="M1_APN-Q_like"/>
    <property type="match status" value="1"/>
</dbReference>
<feature type="domain" description="Peptidase M1 membrane alanine aminopeptidase" evidence="11">
    <location>
        <begin position="43"/>
        <end position="260"/>
    </location>
</feature>
<feature type="site" description="Transition state stabilizer" evidence="10">
    <location>
        <position position="201"/>
    </location>
</feature>
<dbReference type="PANTHER" id="PTHR11533">
    <property type="entry name" value="PROTEASE M1 ZINC METALLOPROTEASE"/>
    <property type="match status" value="1"/>
</dbReference>
<organism evidence="13 14">
    <name type="scientific">Fasciolopsis buskii</name>
    <dbReference type="NCBI Taxonomy" id="27845"/>
    <lineage>
        <taxon>Eukaryota</taxon>
        <taxon>Metazoa</taxon>
        <taxon>Spiralia</taxon>
        <taxon>Lophotrochozoa</taxon>
        <taxon>Platyhelminthes</taxon>
        <taxon>Trematoda</taxon>
        <taxon>Digenea</taxon>
        <taxon>Plagiorchiida</taxon>
        <taxon>Echinostomata</taxon>
        <taxon>Echinostomatoidea</taxon>
        <taxon>Fasciolidae</taxon>
        <taxon>Fasciolopsis</taxon>
    </lineage>
</organism>
<evidence type="ECO:0000256" key="6">
    <source>
        <dbReference type="ARBA" id="ARBA00022833"/>
    </source>
</evidence>
<keyword evidence="2 13" id="KW-0031">Aminopeptidase</keyword>
<feature type="binding site" evidence="9">
    <location>
        <position position="115"/>
    </location>
    <ligand>
        <name>Zn(2+)</name>
        <dbReference type="ChEBI" id="CHEBI:29105"/>
        <note>catalytic</note>
    </ligand>
</feature>
<comment type="caution">
    <text evidence="13">The sequence shown here is derived from an EMBL/GenBank/DDBJ whole genome shotgun (WGS) entry which is preliminary data.</text>
</comment>
<feature type="binding site" evidence="9">
    <location>
        <position position="119"/>
    </location>
    <ligand>
        <name>Zn(2+)</name>
        <dbReference type="ChEBI" id="CHEBI:29105"/>
        <note>catalytic</note>
    </ligand>
</feature>
<keyword evidence="7" id="KW-0482">Metalloprotease</keyword>
<feature type="binding site" evidence="9">
    <location>
        <position position="138"/>
    </location>
    <ligand>
        <name>Zn(2+)</name>
        <dbReference type="ChEBI" id="CHEBI:29105"/>
        <note>catalytic</note>
    </ligand>
</feature>
<dbReference type="Gene3D" id="1.10.390.10">
    <property type="entry name" value="Neutral Protease Domain 2"/>
    <property type="match status" value="1"/>
</dbReference>
<evidence type="ECO:0000256" key="5">
    <source>
        <dbReference type="ARBA" id="ARBA00022801"/>
    </source>
</evidence>
<dbReference type="GO" id="GO:0008270">
    <property type="term" value="F:zinc ion binding"/>
    <property type="evidence" value="ECO:0007669"/>
    <property type="project" value="InterPro"/>
</dbReference>
<keyword evidence="5" id="KW-0378">Hydrolase</keyword>
<dbReference type="Gene3D" id="1.25.50.20">
    <property type="match status" value="1"/>
</dbReference>